<reference evidence="1 2" key="1">
    <citation type="submission" date="2017-10" db="EMBL/GenBank/DDBJ databases">
        <title>Extensive intraspecific genome diversity in a model arbuscular mycorrhizal fungus.</title>
        <authorList>
            <person name="Chen E.C.H."/>
            <person name="Morin E."/>
            <person name="Baudet D."/>
            <person name="Noel J."/>
            <person name="Ndikumana S."/>
            <person name="Charron P."/>
            <person name="St-Onge C."/>
            <person name="Giorgi J."/>
            <person name="Grigoriev I.V."/>
            <person name="Roux C."/>
            <person name="Martin F.M."/>
            <person name="Corradi N."/>
        </authorList>
    </citation>
    <scope>NUCLEOTIDE SEQUENCE [LARGE SCALE GENOMIC DNA]</scope>
    <source>
        <strain evidence="1 2">A1</strain>
    </source>
</reference>
<feature type="non-terminal residue" evidence="1">
    <location>
        <position position="1"/>
    </location>
</feature>
<reference evidence="1 2" key="2">
    <citation type="submission" date="2017-10" db="EMBL/GenBank/DDBJ databases">
        <title>Genome analyses suggest a sexual origin of heterokaryosis in a supposedly ancient asexual fungus.</title>
        <authorList>
            <person name="Corradi N."/>
            <person name="Sedzielewska K."/>
            <person name="Noel J."/>
            <person name="Charron P."/>
            <person name="Farinelli L."/>
            <person name="Marton T."/>
            <person name="Kruger M."/>
            <person name="Pelin A."/>
            <person name="Brachmann A."/>
            <person name="Corradi N."/>
        </authorList>
    </citation>
    <scope>NUCLEOTIDE SEQUENCE [LARGE SCALE GENOMIC DNA]</scope>
    <source>
        <strain evidence="1 2">A1</strain>
    </source>
</reference>
<protein>
    <submittedName>
        <fullName evidence="1">Uncharacterized protein</fullName>
    </submittedName>
</protein>
<organism evidence="1 2">
    <name type="scientific">Rhizophagus irregularis</name>
    <dbReference type="NCBI Taxonomy" id="588596"/>
    <lineage>
        <taxon>Eukaryota</taxon>
        <taxon>Fungi</taxon>
        <taxon>Fungi incertae sedis</taxon>
        <taxon>Mucoromycota</taxon>
        <taxon>Glomeromycotina</taxon>
        <taxon>Glomeromycetes</taxon>
        <taxon>Glomerales</taxon>
        <taxon>Glomeraceae</taxon>
        <taxon>Rhizophagus</taxon>
    </lineage>
</organism>
<sequence length="178" mass="21006">VYNFINKLYIPSKTLKDWVLYSQISNLENDENIIIPSIPINILVIPFNNNEETCYYCKSEYSTTILFKQKYCSHCLFLYIKYTSNNNLGALISKIYYTECGRHEPRDENFCIQNVQKWCNSCSEILYFNQIVTNHKYDKIYRGFNESEIYCNLCGQLVNGQILSNTSIEFKLCSDCYQ</sequence>
<dbReference type="EMBL" id="LLXH01010099">
    <property type="protein sequence ID" value="PKC50405.1"/>
    <property type="molecule type" value="Genomic_DNA"/>
</dbReference>
<name>A0A2N0QH92_9GLOM</name>
<gene>
    <name evidence="1" type="ORF">RhiirA1_486451</name>
</gene>
<proteinExistence type="predicted"/>
<evidence type="ECO:0000313" key="1">
    <source>
        <dbReference type="EMBL" id="PKC50405.1"/>
    </source>
</evidence>
<comment type="caution">
    <text evidence="1">The sequence shown here is derived from an EMBL/GenBank/DDBJ whole genome shotgun (WGS) entry which is preliminary data.</text>
</comment>
<dbReference type="AlphaFoldDB" id="A0A2N0QH92"/>
<dbReference type="Proteomes" id="UP000232688">
    <property type="component" value="Unassembled WGS sequence"/>
</dbReference>
<dbReference type="VEuPathDB" id="FungiDB:RhiirA1_486451"/>
<accession>A0A2N0QH92</accession>
<feature type="non-terminal residue" evidence="1">
    <location>
        <position position="178"/>
    </location>
</feature>
<evidence type="ECO:0000313" key="2">
    <source>
        <dbReference type="Proteomes" id="UP000232688"/>
    </source>
</evidence>